<evidence type="ECO:0000313" key="10">
    <source>
        <dbReference type="EMBL" id="CAB3267312.1"/>
    </source>
</evidence>
<dbReference type="PANTHER" id="PTHR20426:SF0">
    <property type="entry name" value="18S RRNA AMINOCARBOXYPROPYLTRANSFERASE"/>
    <property type="match status" value="1"/>
</dbReference>
<dbReference type="Pfam" id="PF04068">
    <property type="entry name" value="Fer4_RLI"/>
    <property type="match status" value="1"/>
</dbReference>
<evidence type="ECO:0000259" key="8">
    <source>
        <dbReference type="Pfam" id="PF04034"/>
    </source>
</evidence>
<feature type="binding site" evidence="6">
    <location>
        <position position="62"/>
    </location>
    <ligand>
        <name>S-adenosyl-L-methionine</name>
        <dbReference type="ChEBI" id="CHEBI:59789"/>
    </ligand>
</feature>
<evidence type="ECO:0000256" key="5">
    <source>
        <dbReference type="ARBA" id="ARBA00022691"/>
    </source>
</evidence>
<feature type="binding site" evidence="6">
    <location>
        <position position="133"/>
    </location>
    <ligand>
        <name>S-adenosyl-L-methionine</name>
        <dbReference type="ChEBI" id="CHEBI:59789"/>
    </ligand>
</feature>
<protein>
    <recommendedName>
        <fullName evidence="6">18S rRNA aminocarboxypropyltransferase</fullName>
        <ecNumber evidence="6">2.5.1.157</ecNumber>
    </recommendedName>
</protein>
<evidence type="ECO:0000256" key="4">
    <source>
        <dbReference type="ARBA" id="ARBA00022679"/>
    </source>
</evidence>
<comment type="similarity">
    <text evidence="6">Belongs to the TDD superfamily. TSR3 family.</text>
</comment>
<organism evidence="10">
    <name type="scientific">Phallusia mammillata</name>
    <dbReference type="NCBI Taxonomy" id="59560"/>
    <lineage>
        <taxon>Eukaryota</taxon>
        <taxon>Metazoa</taxon>
        <taxon>Chordata</taxon>
        <taxon>Tunicata</taxon>
        <taxon>Ascidiacea</taxon>
        <taxon>Phlebobranchia</taxon>
        <taxon>Ascidiidae</taxon>
        <taxon>Phallusia</taxon>
    </lineage>
</organism>
<evidence type="ECO:0000259" key="9">
    <source>
        <dbReference type="Pfam" id="PF04068"/>
    </source>
</evidence>
<feature type="compositionally biased region" description="Low complexity" evidence="7">
    <location>
        <begin position="245"/>
        <end position="254"/>
    </location>
</feature>
<evidence type="ECO:0000256" key="6">
    <source>
        <dbReference type="HAMAP-Rule" id="MF_03146"/>
    </source>
</evidence>
<comment type="catalytic activity">
    <reaction evidence="6">
        <text>an N(1)-methylpseudouridine in rRNA + S-adenosyl-L-methionine = N(1)-methyl-N(3)-[(3S)-3-amino-3-carboxypropyl]pseudouridine in rRNA + S-methyl-5'-thioadenosine + H(+)</text>
        <dbReference type="Rhea" id="RHEA:63296"/>
        <dbReference type="Rhea" id="RHEA-COMP:11634"/>
        <dbReference type="Rhea" id="RHEA-COMP:16310"/>
        <dbReference type="ChEBI" id="CHEBI:15378"/>
        <dbReference type="ChEBI" id="CHEBI:17509"/>
        <dbReference type="ChEBI" id="CHEBI:59789"/>
        <dbReference type="ChEBI" id="CHEBI:74890"/>
        <dbReference type="ChEBI" id="CHEBI:146234"/>
        <dbReference type="EC" id="2.5.1.157"/>
    </reaction>
</comment>
<keyword evidence="1" id="KW-0963">Cytoplasm</keyword>
<dbReference type="NCBIfam" id="NF002621">
    <property type="entry name" value="PRK02287.1"/>
    <property type="match status" value="1"/>
</dbReference>
<dbReference type="GO" id="GO:0030490">
    <property type="term" value="P:maturation of SSU-rRNA"/>
    <property type="evidence" value="ECO:0007669"/>
    <property type="project" value="TreeGrafter"/>
</dbReference>
<feature type="domain" description="RNase L inhibitor RLI-like possible metal-binding" evidence="9">
    <location>
        <begin position="50"/>
        <end position="80"/>
    </location>
</feature>
<dbReference type="PANTHER" id="PTHR20426">
    <property type="entry name" value="RIBOSOME BIOGENESIS PROTEIN TSR3 HOMOLOG"/>
    <property type="match status" value="1"/>
</dbReference>
<dbReference type="HAMAP" id="MF_01116">
    <property type="entry name" value="TSR3"/>
    <property type="match status" value="1"/>
</dbReference>
<name>A0A6F9DV58_9ASCI</name>
<dbReference type="GO" id="GO:0106388">
    <property type="term" value="F:rRNA small subunit aminocarboxypropyltransferase activity"/>
    <property type="evidence" value="ECO:0007669"/>
    <property type="project" value="UniProtKB-EC"/>
</dbReference>
<keyword evidence="4 6" id="KW-0808">Transferase</keyword>
<evidence type="ECO:0000256" key="3">
    <source>
        <dbReference type="ARBA" id="ARBA00022552"/>
    </source>
</evidence>
<dbReference type="GO" id="GO:1904047">
    <property type="term" value="F:S-adenosyl-L-methionine binding"/>
    <property type="evidence" value="ECO:0007669"/>
    <property type="project" value="UniProtKB-UniRule"/>
</dbReference>
<comment type="function">
    <text evidence="6">Aminocarboxypropyltransferase that catalyzes the aminocarboxypropyl transfer on pseudouridine in 18S rRNA. It constitutes the last step in biosynthesis of the hypermodified N1-methyl-N3-(3-amino-3-carboxypropyl) pseudouridine (m1acp3-Psi).</text>
</comment>
<dbReference type="AlphaFoldDB" id="A0A6F9DV58"/>
<keyword evidence="2 6" id="KW-0690">Ribosome biogenesis</keyword>
<feature type="region of interest" description="Disordered" evidence="7">
    <location>
        <begin position="213"/>
        <end position="254"/>
    </location>
</feature>
<dbReference type="GO" id="GO:0000455">
    <property type="term" value="P:enzyme-directed rRNA pseudouridine synthesis"/>
    <property type="evidence" value="ECO:0007669"/>
    <property type="project" value="UniProtKB-UniRule"/>
</dbReference>
<feature type="compositionally biased region" description="Basic and acidic residues" evidence="7">
    <location>
        <begin position="213"/>
        <end position="225"/>
    </location>
</feature>
<evidence type="ECO:0000256" key="1">
    <source>
        <dbReference type="ARBA" id="ARBA00022490"/>
    </source>
</evidence>
<feature type="domain" description="16S/18S rRNA aminocarboxypropyltransferase Tsr3 C-terminal" evidence="8">
    <location>
        <begin position="84"/>
        <end position="210"/>
    </location>
</feature>
<feature type="binding site" evidence="6">
    <location>
        <position position="110"/>
    </location>
    <ligand>
        <name>S-adenosyl-L-methionine</name>
        <dbReference type="ChEBI" id="CHEBI:59789"/>
    </ligand>
</feature>
<dbReference type="InterPro" id="IPR022968">
    <property type="entry name" value="Tsr3-like"/>
</dbReference>
<reference evidence="10" key="1">
    <citation type="submission" date="2020-04" db="EMBL/GenBank/DDBJ databases">
        <authorList>
            <person name="Neveu A P."/>
        </authorList>
    </citation>
    <scope>NUCLEOTIDE SEQUENCE</scope>
    <source>
        <tissue evidence="10">Whole embryo</tissue>
    </source>
</reference>
<keyword evidence="5 6" id="KW-0949">S-adenosyl-L-methionine</keyword>
<sequence length="254" mass="29029">MPRHHGKHRDRKKPRESKYDLKQCQNDLTNVEKCDGDNKQQYVIHYPMGMWDLQHCDPKKCSGRKLARKGFVKILRLQQRFPGIVLSPMATEYISFGDKAIVERNGVAVIDCSWARLDDTPFSKMKGGYPRLLPYLVACNPINYGKPCKLSCVEAFAATLYITGFVEDAQFILKLFKWGHGFLSLNEDLLVMYQSCSSSAEIVEAEQKWLQDNKRTEDNTDRDPLDIDMTLSCGNPNRIVENDEYSSSSESDDG</sequence>
<dbReference type="InterPro" id="IPR007177">
    <property type="entry name" value="Tsr3_C"/>
</dbReference>
<proteinExistence type="evidence at transcript level"/>
<dbReference type="Pfam" id="PF04034">
    <property type="entry name" value="Ribo_biogen_C"/>
    <property type="match status" value="1"/>
</dbReference>
<keyword evidence="3 6" id="KW-0698">rRNA processing</keyword>
<dbReference type="EC" id="2.5.1.157" evidence="6"/>
<dbReference type="InterPro" id="IPR007209">
    <property type="entry name" value="RNaseL-inhib-like_metal-bd_dom"/>
</dbReference>
<comment type="caution">
    <text evidence="6">Lacks conserved residue(s) required for the propagation of feature annotation.</text>
</comment>
<evidence type="ECO:0000256" key="7">
    <source>
        <dbReference type="SAM" id="MobiDB-lite"/>
    </source>
</evidence>
<dbReference type="EMBL" id="LR791450">
    <property type="protein sequence ID" value="CAB3267312.1"/>
    <property type="molecule type" value="mRNA"/>
</dbReference>
<gene>
    <name evidence="10" type="primary">Tsr3</name>
</gene>
<accession>A0A6F9DV58</accession>
<evidence type="ECO:0000256" key="2">
    <source>
        <dbReference type="ARBA" id="ARBA00022517"/>
    </source>
</evidence>